<protein>
    <submittedName>
        <fullName evidence="2">Uncharacterized protein</fullName>
    </submittedName>
</protein>
<evidence type="ECO:0000256" key="1">
    <source>
        <dbReference type="SAM" id="Phobius"/>
    </source>
</evidence>
<keyword evidence="1" id="KW-0472">Membrane</keyword>
<reference evidence="2" key="1">
    <citation type="submission" date="2015-03" db="EMBL/GenBank/DDBJ databases">
        <title>Metagenome Sequencing of an Archaeal-Dominated Microbial Community from a Hot Spring at the Los Azufres Geothermal Field, Mexico.</title>
        <authorList>
            <person name="Servin-Garciduenas L.E."/>
            <person name="Martinez-Romero E."/>
        </authorList>
    </citation>
    <scope>NUCLEOTIDE SEQUENCE [LARGE SCALE GENOMIC DNA]</scope>
    <source>
        <strain evidence="2">AZ1-454</strain>
    </source>
</reference>
<comment type="caution">
    <text evidence="2">The sequence shown here is derived from an EMBL/GenBank/DDBJ whole genome shotgun (WGS) entry which is preliminary data.</text>
</comment>
<sequence length="309" mass="33973">MGDERRQPNFYYFLFFDSTVIFPIIVNGLRVLGIWYSPLADTGQQTFSYPFMTFAVSSILASIVLGLFLYKRKGSRFILVRGPMGIRSVLKAMFRDRVGRALILVYFISYFISFTVVSGLLLVPGINIDSYFVKLAAITYEGSGINVVSVGNVLLVENWAMMALGVLVDSFLTFSVALSYYFVSLIYVSLNLYRFPIPRSFRLQASSAVGGFLTASVPSIGTIAGICCLTPTAINSLLYLSSATLPLAKGITWKYGTFVLGAWTGGLLQALYLLSPVIVGVVISSVSAYYIYLVSKRVNEVMMSEQVAT</sequence>
<feature type="transmembrane region" description="Helical" evidence="1">
    <location>
        <begin position="48"/>
        <end position="70"/>
    </location>
</feature>
<name>A0A0F2LPI0_9CREN</name>
<dbReference type="EMBL" id="JZWS01000057">
    <property type="protein sequence ID" value="KJR78734.1"/>
    <property type="molecule type" value="Genomic_DNA"/>
</dbReference>
<organism evidence="2">
    <name type="scientific">Candidatus Aramenus sulfurataquae</name>
    <dbReference type="NCBI Taxonomy" id="1326980"/>
    <lineage>
        <taxon>Archaea</taxon>
        <taxon>Thermoproteota</taxon>
        <taxon>Thermoprotei</taxon>
        <taxon>Sulfolobales</taxon>
        <taxon>Sulfolobaceae</taxon>
        <taxon>Candidatus Aramenus</taxon>
    </lineage>
</organism>
<feature type="transmembrane region" description="Helical" evidence="1">
    <location>
        <begin position="101"/>
        <end position="123"/>
    </location>
</feature>
<dbReference type="AlphaFoldDB" id="A0A0F2LPI0"/>
<keyword evidence="1" id="KW-1133">Transmembrane helix</keyword>
<feature type="transmembrane region" description="Helical" evidence="1">
    <location>
        <begin position="270"/>
        <end position="293"/>
    </location>
</feature>
<dbReference type="PATRIC" id="fig|1326980.8.peg.1863"/>
<evidence type="ECO:0000313" key="2">
    <source>
        <dbReference type="EMBL" id="KJR78734.1"/>
    </source>
</evidence>
<proteinExistence type="predicted"/>
<feature type="transmembrane region" description="Helical" evidence="1">
    <location>
        <begin position="12"/>
        <end position="36"/>
    </location>
</feature>
<feature type="transmembrane region" description="Helical" evidence="1">
    <location>
        <begin position="159"/>
        <end position="188"/>
    </location>
</feature>
<feature type="transmembrane region" description="Helical" evidence="1">
    <location>
        <begin position="209"/>
        <end position="234"/>
    </location>
</feature>
<gene>
    <name evidence="2" type="ORF">TQ35_05645</name>
</gene>
<accession>A0A0F2LPI0</accession>
<keyword evidence="1" id="KW-0812">Transmembrane</keyword>